<sequence length="443" mass="50204">MPIYLIENRFSARHLLEKEGIPADAVQTIEIQLGLNKQKRDEPINFVGLIETSGKQFFALPKFCSKADAEKGASRLVVELMRKVAANRQATKRIPDAHLFDEKQLDASLSKVGIADFLLEDYCAHGLISIRRSIYKASNFRSPDWAKTIHSIDPIWGDDGPVYDRWLSRHSERAAHRQITEIHKAAISACISRYGELLGYPASLLPSGPSQSQSSEHSTAILRAALRRTYSMREINVLNALIAWLEQRREGGPAFFGTRYFEQVWETICANLLNDIKGYSPWADVMPFPQWTLWATNEKFKPKGQFELDALTELPDSKGLLLSDAKYYVPRFEKGAVEGMPGMEPLSKQLHYEELLFTSQAFMDQYGKNRDKLINSFIFPGPSSMDRDISPFGDVTIPRITQNPIICTNLNGLRAFQRYLRNEPFSHAELTALWDSINSKASV</sequence>
<proteinExistence type="predicted"/>
<evidence type="ECO:0000313" key="2">
    <source>
        <dbReference type="Proteomes" id="UP001225596"/>
    </source>
</evidence>
<dbReference type="Pfam" id="PF09563">
    <property type="entry name" value="RE_LlaJI"/>
    <property type="match status" value="1"/>
</dbReference>
<dbReference type="GO" id="GO:0016787">
    <property type="term" value="F:hydrolase activity"/>
    <property type="evidence" value="ECO:0007669"/>
    <property type="project" value="UniProtKB-KW"/>
</dbReference>
<keyword evidence="1" id="KW-0540">Nuclease</keyword>
<organism evidence="1 2">
    <name type="scientific">Keguizhuia sedimenti</name>
    <dbReference type="NCBI Taxonomy" id="3064264"/>
    <lineage>
        <taxon>Bacteria</taxon>
        <taxon>Pseudomonadati</taxon>
        <taxon>Pseudomonadota</taxon>
        <taxon>Betaproteobacteria</taxon>
        <taxon>Burkholderiales</taxon>
        <taxon>Oxalobacteraceae</taxon>
        <taxon>Keguizhuia</taxon>
    </lineage>
</organism>
<comment type="caution">
    <text evidence="1">The sequence shown here is derived from an EMBL/GenBank/DDBJ whole genome shotgun (WGS) entry which is preliminary data.</text>
</comment>
<keyword evidence="2" id="KW-1185">Reference proteome</keyword>
<keyword evidence="1" id="KW-0255">Endonuclease</keyword>
<dbReference type="InterPro" id="IPR018579">
    <property type="entry name" value="Restrct_endonuc_II_LlaJI"/>
</dbReference>
<dbReference type="EMBL" id="JAUYVH010000001">
    <property type="protein sequence ID" value="MDQ9168803.1"/>
    <property type="molecule type" value="Genomic_DNA"/>
</dbReference>
<gene>
    <name evidence="1" type="ORF">Q8A64_00095</name>
</gene>
<name>A0ABU1BKF2_9BURK</name>
<accession>A0ABU1BKF2</accession>
<keyword evidence="1" id="KW-0378">Hydrolase</keyword>
<evidence type="ECO:0000313" key="1">
    <source>
        <dbReference type="EMBL" id="MDQ9168803.1"/>
    </source>
</evidence>
<dbReference type="Proteomes" id="UP001225596">
    <property type="component" value="Unassembled WGS sequence"/>
</dbReference>
<protein>
    <submittedName>
        <fullName evidence="1">LlaJI family restriction endonuclease</fullName>
        <ecNumber evidence="1">3.1.21.-</ecNumber>
    </submittedName>
</protein>
<dbReference type="GO" id="GO:0004519">
    <property type="term" value="F:endonuclease activity"/>
    <property type="evidence" value="ECO:0007669"/>
    <property type="project" value="UniProtKB-KW"/>
</dbReference>
<reference evidence="1 2" key="1">
    <citation type="submission" date="2023-08" db="EMBL/GenBank/DDBJ databases">
        <title>Oxalobacteraceae gen .nov., isolated from river sludge outside the plant.</title>
        <authorList>
            <person name="Zhao S.Y."/>
        </authorList>
    </citation>
    <scope>NUCLEOTIDE SEQUENCE [LARGE SCALE GENOMIC DNA]</scope>
    <source>
        <strain evidence="1 2">R-40</strain>
    </source>
</reference>
<dbReference type="RefSeq" id="WP_338434643.1">
    <property type="nucleotide sequence ID" value="NZ_JAUYVH010000001.1"/>
</dbReference>
<dbReference type="EC" id="3.1.21.-" evidence="1"/>